<organism evidence="1 2">
    <name type="scientific">Mycobacteroides abscessus subsp. bolletii CRM-0020</name>
    <dbReference type="NCBI Taxonomy" id="1306401"/>
    <lineage>
        <taxon>Bacteria</taxon>
        <taxon>Bacillati</taxon>
        <taxon>Actinomycetota</taxon>
        <taxon>Actinomycetes</taxon>
        <taxon>Mycobacteriales</taxon>
        <taxon>Mycobacteriaceae</taxon>
        <taxon>Mycobacteroides</taxon>
        <taxon>Mycobacteroides abscessus</taxon>
    </lineage>
</organism>
<dbReference type="EMBL" id="ATFQ01000041">
    <property type="protein sequence ID" value="EPQ20939.1"/>
    <property type="molecule type" value="Genomic_DNA"/>
</dbReference>
<protein>
    <submittedName>
        <fullName evidence="1">Uncharacterized protein</fullName>
    </submittedName>
</protein>
<accession>A0A829HM09</accession>
<dbReference type="Proteomes" id="UP000014969">
    <property type="component" value="Unassembled WGS sequence"/>
</dbReference>
<evidence type="ECO:0000313" key="2">
    <source>
        <dbReference type="Proteomes" id="UP000014969"/>
    </source>
</evidence>
<dbReference type="AlphaFoldDB" id="A0A829HM09"/>
<sequence length="142" mass="15469">MADPYARPAIRARLTDEVPGRRGVDVIDEAGVRCAGAIQPDSMGRTHTGFRPGLSTAELWDRGRGLWKSSADRILAAELLIIVYNRTVQLVGTIQGVMKHGDTLEIVGVPLPDHPLIGKHDPLDNNSHNPIAYGEILTETKE</sequence>
<gene>
    <name evidence="1" type="ORF">J108_23855</name>
</gene>
<proteinExistence type="predicted"/>
<reference evidence="1 2" key="1">
    <citation type="journal article" date="2013" name="Genome Announc.">
        <title>Genome Sequence of an Epidemic Isolate of Mycobacterium abscessus subsp. bolletii from Rio de Janeiro, Brazil.</title>
        <authorList>
            <person name="Davidson R.M."/>
            <person name="Reynolds P.R."/>
            <person name="Farias-Hesson E."/>
            <person name="Duarte R.S."/>
            <person name="Jackson M."/>
            <person name="Strong M."/>
        </authorList>
    </citation>
    <scope>NUCLEOTIDE SEQUENCE [LARGE SCALE GENOMIC DNA]</scope>
    <source>
        <strain evidence="1 2">CRM-0020</strain>
    </source>
</reference>
<evidence type="ECO:0000313" key="1">
    <source>
        <dbReference type="EMBL" id="EPQ20939.1"/>
    </source>
</evidence>
<dbReference type="RefSeq" id="WP_020724540.1">
    <property type="nucleotide sequence ID" value="NZ_ATFQ01000041.1"/>
</dbReference>
<name>A0A829HM09_9MYCO</name>
<comment type="caution">
    <text evidence="1">The sequence shown here is derived from an EMBL/GenBank/DDBJ whole genome shotgun (WGS) entry which is preliminary data.</text>
</comment>